<dbReference type="CDD" id="cd01650">
    <property type="entry name" value="RT_nLTR_like"/>
    <property type="match status" value="1"/>
</dbReference>
<reference evidence="3" key="1">
    <citation type="submission" date="2020-06" db="EMBL/GenBank/DDBJ databases">
        <authorList>
            <person name="Li T."/>
            <person name="Hu X."/>
            <person name="Zhang T."/>
            <person name="Song X."/>
            <person name="Zhang H."/>
            <person name="Dai N."/>
            <person name="Sheng W."/>
            <person name="Hou X."/>
            <person name="Wei L."/>
        </authorList>
    </citation>
    <scope>NUCLEOTIDE SEQUENCE</scope>
    <source>
        <strain evidence="3">KEN1</strain>
        <tissue evidence="3">Leaf</tissue>
    </source>
</reference>
<dbReference type="PANTHER" id="PTHR46890:SF48">
    <property type="entry name" value="RNA-DIRECTED DNA POLYMERASE"/>
    <property type="match status" value="1"/>
</dbReference>
<name>A0AAW2VW24_9LAMI</name>
<sequence length="522" mass="58418">MPVEGHRSTSTGAHHLTTTSPPELGWRRASSIRMSPPRSGRRHRAQIWAGAGDFRRPDSGVIADTVVVSGRGEEEEQRRLGKMVEKKSQEIYHKPVFNRIGGELGDKINRMLATTITAEKKAEIDELLDSLENLAAKDEILWKQRSKALWLVAGDRNTSSFHARADKRRVRKEIKKLIDNNGAEVSDREGIQRIILDYFRTMFESTRPPDDALENVLGCLEERVTTAMNESLLQPFTSKEALMFCVYVLEFMKNGSFDPLVNFTQIVLIAKCPNPSDMSQFRPISLCNVLYKLMSKSIANRIKPFLDSLISPSQAAFILGHFITDNVLVAYELNHFLKHKKKGKKGYESLKLDVSKAYDRMEWRFLEKTLSGMLRRVESTGSILRMIAGGPSGGDSHQAQKSQVREAHQISIKEVLDVETIEDAPLIQFGRAERSGPQTMHNDALVITAILANYEVGRIFIDSGSSVDILFGEAYDQMQLGDVSLEKVNTSLYGFAGEVVHPRGMVSLPLTMGEGPLARPVC</sequence>
<evidence type="ECO:0000256" key="1">
    <source>
        <dbReference type="SAM" id="MobiDB-lite"/>
    </source>
</evidence>
<proteinExistence type="predicted"/>
<evidence type="ECO:0000259" key="2">
    <source>
        <dbReference type="Pfam" id="PF00078"/>
    </source>
</evidence>
<dbReference type="InterPro" id="IPR000477">
    <property type="entry name" value="RT_dom"/>
</dbReference>
<protein>
    <recommendedName>
        <fullName evidence="2">Reverse transcriptase domain-containing protein</fullName>
    </recommendedName>
</protein>
<gene>
    <name evidence="3" type="ORF">Slati_2712500</name>
</gene>
<reference evidence="3" key="2">
    <citation type="journal article" date="2024" name="Plant">
        <title>Genomic evolution and insights into agronomic trait innovations of Sesamum species.</title>
        <authorList>
            <person name="Miao H."/>
            <person name="Wang L."/>
            <person name="Qu L."/>
            <person name="Liu H."/>
            <person name="Sun Y."/>
            <person name="Le M."/>
            <person name="Wang Q."/>
            <person name="Wei S."/>
            <person name="Zheng Y."/>
            <person name="Lin W."/>
            <person name="Duan Y."/>
            <person name="Cao H."/>
            <person name="Xiong S."/>
            <person name="Wang X."/>
            <person name="Wei L."/>
            <person name="Li C."/>
            <person name="Ma Q."/>
            <person name="Ju M."/>
            <person name="Zhao R."/>
            <person name="Li G."/>
            <person name="Mu C."/>
            <person name="Tian Q."/>
            <person name="Mei H."/>
            <person name="Zhang T."/>
            <person name="Gao T."/>
            <person name="Zhang H."/>
        </authorList>
    </citation>
    <scope>NUCLEOTIDE SEQUENCE</scope>
    <source>
        <strain evidence="3">KEN1</strain>
    </source>
</reference>
<comment type="caution">
    <text evidence="3">The sequence shown here is derived from an EMBL/GenBank/DDBJ whole genome shotgun (WGS) entry which is preliminary data.</text>
</comment>
<dbReference type="PANTHER" id="PTHR46890">
    <property type="entry name" value="NON-LTR RETROLELEMENT REVERSE TRANSCRIPTASE-LIKE PROTEIN-RELATED"/>
    <property type="match status" value="1"/>
</dbReference>
<feature type="region of interest" description="Disordered" evidence="1">
    <location>
        <begin position="1"/>
        <end position="24"/>
    </location>
</feature>
<accession>A0AAW2VW24</accession>
<organism evidence="3">
    <name type="scientific">Sesamum latifolium</name>
    <dbReference type="NCBI Taxonomy" id="2727402"/>
    <lineage>
        <taxon>Eukaryota</taxon>
        <taxon>Viridiplantae</taxon>
        <taxon>Streptophyta</taxon>
        <taxon>Embryophyta</taxon>
        <taxon>Tracheophyta</taxon>
        <taxon>Spermatophyta</taxon>
        <taxon>Magnoliopsida</taxon>
        <taxon>eudicotyledons</taxon>
        <taxon>Gunneridae</taxon>
        <taxon>Pentapetalae</taxon>
        <taxon>asterids</taxon>
        <taxon>lamiids</taxon>
        <taxon>Lamiales</taxon>
        <taxon>Pedaliaceae</taxon>
        <taxon>Sesamum</taxon>
    </lineage>
</organism>
<dbReference type="InterPro" id="IPR052343">
    <property type="entry name" value="Retrotransposon-Effector_Assoc"/>
</dbReference>
<evidence type="ECO:0000313" key="3">
    <source>
        <dbReference type="EMBL" id="KAL0433782.1"/>
    </source>
</evidence>
<feature type="compositionally biased region" description="Polar residues" evidence="1">
    <location>
        <begin position="8"/>
        <end position="21"/>
    </location>
</feature>
<dbReference type="AlphaFoldDB" id="A0AAW2VW24"/>
<dbReference type="Pfam" id="PF00078">
    <property type="entry name" value="RVT_1"/>
    <property type="match status" value="1"/>
</dbReference>
<dbReference type="EMBL" id="JACGWN010000009">
    <property type="protein sequence ID" value="KAL0433782.1"/>
    <property type="molecule type" value="Genomic_DNA"/>
</dbReference>
<feature type="domain" description="Reverse transcriptase" evidence="2">
    <location>
        <begin position="276"/>
        <end position="370"/>
    </location>
</feature>